<dbReference type="RefSeq" id="WP_146401611.1">
    <property type="nucleotide sequence ID" value="NZ_SJPQ01000003.1"/>
</dbReference>
<protein>
    <recommendedName>
        <fullName evidence="1">DUF4357 domain-containing protein</fullName>
    </recommendedName>
</protein>
<comment type="caution">
    <text evidence="2">The sequence shown here is derived from an EMBL/GenBank/DDBJ whole genome shotgun (WGS) entry which is preliminary data.</text>
</comment>
<gene>
    <name evidence="2" type="ORF">Mal64_29980</name>
</gene>
<dbReference type="Pfam" id="PF14267">
    <property type="entry name" value="DUF4357"/>
    <property type="match status" value="1"/>
</dbReference>
<dbReference type="InterPro" id="IPR025579">
    <property type="entry name" value="DUF4357"/>
</dbReference>
<feature type="domain" description="DUF4357" evidence="1">
    <location>
        <begin position="223"/>
        <end position="276"/>
    </location>
</feature>
<evidence type="ECO:0000313" key="3">
    <source>
        <dbReference type="Proteomes" id="UP000315440"/>
    </source>
</evidence>
<accession>A0A5C5ZJC7</accession>
<sequence>MNNLGQTIEIYLPDGEPRGLRLAGITTRIVQAMQVPRTKLDRLFARPEANRVALYFLFGPAADGIKPVVYIGQTEDLTTRLKKHNVDKDYWSAAVVVTSKSESFTQVHVRYLEWMSIDKAATAGRYSLKNGNAGGKPYIPEPLEADVFDVFDTASTLLATLGFPIFEAPAAEMRDPAEVFYCQGKHADGKGAPVDDGFVLFKGSICRRESVPSAAASTTSMVEELCAVGLLAPQNEDQLVLTEDYVCSSPSAAASIVLARSANGWAEWKDASGRSLDEVYRKPDAQSVAT</sequence>
<dbReference type="Proteomes" id="UP000315440">
    <property type="component" value="Unassembled WGS sequence"/>
</dbReference>
<reference evidence="2 3" key="1">
    <citation type="submission" date="2019-02" db="EMBL/GenBank/DDBJ databases">
        <title>Deep-cultivation of Planctomycetes and their phenomic and genomic characterization uncovers novel biology.</title>
        <authorList>
            <person name="Wiegand S."/>
            <person name="Jogler M."/>
            <person name="Boedeker C."/>
            <person name="Pinto D."/>
            <person name="Vollmers J."/>
            <person name="Rivas-Marin E."/>
            <person name="Kohn T."/>
            <person name="Peeters S.H."/>
            <person name="Heuer A."/>
            <person name="Rast P."/>
            <person name="Oberbeckmann S."/>
            <person name="Bunk B."/>
            <person name="Jeske O."/>
            <person name="Meyerdierks A."/>
            <person name="Storesund J.E."/>
            <person name="Kallscheuer N."/>
            <person name="Luecker S."/>
            <person name="Lage O.M."/>
            <person name="Pohl T."/>
            <person name="Merkel B.J."/>
            <person name="Hornburger P."/>
            <person name="Mueller R.-W."/>
            <person name="Bruemmer F."/>
            <person name="Labrenz M."/>
            <person name="Spormann A.M."/>
            <person name="Op Den Camp H."/>
            <person name="Overmann J."/>
            <person name="Amann R."/>
            <person name="Jetten M.S.M."/>
            <person name="Mascher T."/>
            <person name="Medema M.H."/>
            <person name="Devos D.P."/>
            <person name="Kaster A.-K."/>
            <person name="Ovreas L."/>
            <person name="Rohde M."/>
            <person name="Galperin M.Y."/>
            <person name="Jogler C."/>
        </authorList>
    </citation>
    <scope>NUCLEOTIDE SEQUENCE [LARGE SCALE GENOMIC DNA]</scope>
    <source>
        <strain evidence="2 3">Mal64</strain>
    </source>
</reference>
<evidence type="ECO:0000313" key="2">
    <source>
        <dbReference type="EMBL" id="TWT87459.1"/>
    </source>
</evidence>
<keyword evidence="3" id="KW-1185">Reference proteome</keyword>
<dbReference type="EMBL" id="SJPQ01000003">
    <property type="protein sequence ID" value="TWT87459.1"/>
    <property type="molecule type" value="Genomic_DNA"/>
</dbReference>
<dbReference type="OrthoDB" id="2656488at2"/>
<evidence type="ECO:0000259" key="1">
    <source>
        <dbReference type="Pfam" id="PF14267"/>
    </source>
</evidence>
<name>A0A5C5ZJC7_9BACT</name>
<organism evidence="2 3">
    <name type="scientific">Pseudobythopirellula maris</name>
    <dbReference type="NCBI Taxonomy" id="2527991"/>
    <lineage>
        <taxon>Bacteria</taxon>
        <taxon>Pseudomonadati</taxon>
        <taxon>Planctomycetota</taxon>
        <taxon>Planctomycetia</taxon>
        <taxon>Pirellulales</taxon>
        <taxon>Lacipirellulaceae</taxon>
        <taxon>Pseudobythopirellula</taxon>
    </lineage>
</organism>
<dbReference type="AlphaFoldDB" id="A0A5C5ZJC7"/>
<proteinExistence type="predicted"/>
<dbReference type="CDD" id="cd10447">
    <property type="entry name" value="GIY-YIG_unchar_2"/>
    <property type="match status" value="1"/>
</dbReference>